<feature type="compositionally biased region" description="Low complexity" evidence="1">
    <location>
        <begin position="26"/>
        <end position="38"/>
    </location>
</feature>
<sequence>MALLHAFTRPSRARGRRTGTPPPPAQATLPADDAVLLDAPDDALGR</sequence>
<feature type="compositionally biased region" description="Low complexity" evidence="1">
    <location>
        <begin position="1"/>
        <end position="10"/>
    </location>
</feature>
<feature type="non-terminal residue" evidence="2">
    <location>
        <position position="46"/>
    </location>
</feature>
<evidence type="ECO:0000313" key="3">
    <source>
        <dbReference type="Proteomes" id="UP000471745"/>
    </source>
</evidence>
<accession>A0A9X5HDZ4</accession>
<feature type="region of interest" description="Disordered" evidence="1">
    <location>
        <begin position="1"/>
        <end position="46"/>
    </location>
</feature>
<evidence type="ECO:0000256" key="1">
    <source>
        <dbReference type="SAM" id="MobiDB-lite"/>
    </source>
</evidence>
<dbReference type="EMBL" id="JAAGNA010000698">
    <property type="protein sequence ID" value="NEC50826.1"/>
    <property type="molecule type" value="Genomic_DNA"/>
</dbReference>
<protein>
    <submittedName>
        <fullName evidence="2">Uncharacterized protein</fullName>
    </submittedName>
</protein>
<comment type="caution">
    <text evidence="2">The sequence shown here is derived from an EMBL/GenBank/DDBJ whole genome shotgun (WGS) entry which is preliminary data.</text>
</comment>
<gene>
    <name evidence="2" type="ORF">G3I18_19965</name>
</gene>
<proteinExistence type="predicted"/>
<dbReference type="AlphaFoldDB" id="A0A9X5HDZ4"/>
<dbReference type="Proteomes" id="UP000471745">
    <property type="component" value="Unassembled WGS sequence"/>
</dbReference>
<reference evidence="2 3" key="1">
    <citation type="submission" date="2020-01" db="EMBL/GenBank/DDBJ databases">
        <title>Insect and environment-associated Actinomycetes.</title>
        <authorList>
            <person name="Currrie C."/>
            <person name="Chevrette M."/>
            <person name="Carlson C."/>
            <person name="Stubbendieck R."/>
            <person name="Wendt-Pienkowski E."/>
        </authorList>
    </citation>
    <scope>NUCLEOTIDE SEQUENCE [LARGE SCALE GENOMIC DNA]</scope>
    <source>
        <strain evidence="2 3">SID8189</strain>
    </source>
</reference>
<keyword evidence="3" id="KW-1185">Reference proteome</keyword>
<organism evidence="2 3">
    <name type="scientific">Actinospica acidiphila</name>
    <dbReference type="NCBI Taxonomy" id="304899"/>
    <lineage>
        <taxon>Bacteria</taxon>
        <taxon>Bacillati</taxon>
        <taxon>Actinomycetota</taxon>
        <taxon>Actinomycetes</taxon>
        <taxon>Catenulisporales</taxon>
        <taxon>Actinospicaceae</taxon>
        <taxon>Actinospica</taxon>
    </lineage>
</organism>
<evidence type="ECO:0000313" key="2">
    <source>
        <dbReference type="EMBL" id="NEC50826.1"/>
    </source>
</evidence>
<name>A0A9X5HDZ4_9ACTN</name>